<sequence>MGSSIFRKKDVNSLLHQRSPLKRTLRTMDLTFLGIGAIIGTGIFVLTGKGALTAGPALSVSFLIAGICCGFAALCYAEFASLAPISGSAYTYSYIAFGEIIAFIIGWDLILEYSLATATVSAGWSGYLVSLLDDFGIHLPTILTAAAGTTPGVTTYFNLPAFLIVLIITWIISIGITQTKEVNNVMVVIKIGVVLLFIICTVWFVKAANWHPFNPYGWYSYHGGTATGIIPAASIVFFSFIGFDAVSSSAEETINPSKTLPRGIILSLVISLILYVIMTLIMTGIVKYTGFANYLNAPIMAVLHKTGQLWLSIIVSLGAIVGMTTVMLVCLYGQSRISYSMSRDGLFPKFFSDIHPKYQTPAKGTWFFGIVTALAGGLINLNILSELVNIGTLTAFILVSAGILYMRRKQPDLKRGFRAPGVPFTPLLSIGFCLVLIAGLNWETWVRFLVWLAIGLTLYFAYGRKHSKINAD</sequence>
<keyword evidence="2" id="KW-0813">Transport</keyword>
<feature type="transmembrane region" description="Helical" evidence="6">
    <location>
        <begin position="387"/>
        <end position="405"/>
    </location>
</feature>
<reference evidence="7 8" key="1">
    <citation type="journal article" date="2013" name="Genome Announc.">
        <title>Genome Sequence of Lactobacillus gastricus PS3, a Strain Isolated from Human Milk.</title>
        <authorList>
            <person name="Martin V."/>
            <person name="Cardenas N."/>
            <person name="Jimenez E."/>
            <person name="Maldonado A."/>
            <person name="Rodriguez J.M."/>
            <person name="Fernandez L."/>
        </authorList>
    </citation>
    <scope>NUCLEOTIDE SEQUENCE [LARGE SCALE GENOMIC DNA]</scope>
    <source>
        <strain evidence="7 8">PS3</strain>
    </source>
</reference>
<dbReference type="Proteomes" id="UP000004567">
    <property type="component" value="Unassembled WGS sequence"/>
</dbReference>
<dbReference type="InterPro" id="IPR002293">
    <property type="entry name" value="AA/rel_permease1"/>
</dbReference>
<dbReference type="STRING" id="1144300.PS3_12434"/>
<keyword evidence="5 6" id="KW-0472">Membrane</keyword>
<dbReference type="OrthoDB" id="9762947at2"/>
<gene>
    <name evidence="7" type="ORF">PS3_12434</name>
</gene>
<dbReference type="RefSeq" id="WP_007122292.1">
    <property type="nucleotide sequence ID" value="NZ_AICN01000047.1"/>
</dbReference>
<dbReference type="GO" id="GO:0015171">
    <property type="term" value="F:amino acid transmembrane transporter activity"/>
    <property type="evidence" value="ECO:0007669"/>
    <property type="project" value="TreeGrafter"/>
</dbReference>
<dbReference type="Pfam" id="PF13520">
    <property type="entry name" value="AA_permease_2"/>
    <property type="match status" value="1"/>
</dbReference>
<dbReference type="PANTHER" id="PTHR43243:SF4">
    <property type="entry name" value="CATIONIC AMINO ACID TRANSPORTER 4"/>
    <property type="match status" value="1"/>
</dbReference>
<dbReference type="GO" id="GO:0016020">
    <property type="term" value="C:membrane"/>
    <property type="evidence" value="ECO:0007669"/>
    <property type="project" value="UniProtKB-SubCell"/>
</dbReference>
<feature type="transmembrane region" description="Helical" evidence="6">
    <location>
        <begin position="444"/>
        <end position="462"/>
    </location>
</feature>
<dbReference type="EMBL" id="AICN01000047">
    <property type="protein sequence ID" value="EHS86209.1"/>
    <property type="molecule type" value="Genomic_DNA"/>
</dbReference>
<feature type="transmembrane region" description="Helical" evidence="6">
    <location>
        <begin position="187"/>
        <end position="205"/>
    </location>
</feature>
<dbReference type="PANTHER" id="PTHR43243">
    <property type="entry name" value="INNER MEMBRANE TRANSPORTER YGJI-RELATED"/>
    <property type="match status" value="1"/>
</dbReference>
<feature type="transmembrane region" description="Helical" evidence="6">
    <location>
        <begin position="30"/>
        <end position="52"/>
    </location>
</feature>
<feature type="transmembrane region" description="Helical" evidence="6">
    <location>
        <begin position="58"/>
        <end position="77"/>
    </location>
</feature>
<evidence type="ECO:0000256" key="2">
    <source>
        <dbReference type="ARBA" id="ARBA00022448"/>
    </source>
</evidence>
<evidence type="ECO:0000313" key="8">
    <source>
        <dbReference type="Proteomes" id="UP000004567"/>
    </source>
</evidence>
<feature type="transmembrane region" description="Helical" evidence="6">
    <location>
        <begin position="264"/>
        <end position="289"/>
    </location>
</feature>
<keyword evidence="3 6" id="KW-0812">Transmembrane</keyword>
<feature type="transmembrane region" description="Helical" evidence="6">
    <location>
        <begin position="225"/>
        <end position="243"/>
    </location>
</feature>
<evidence type="ECO:0000256" key="3">
    <source>
        <dbReference type="ARBA" id="ARBA00022692"/>
    </source>
</evidence>
<dbReference type="AlphaFoldDB" id="H4GJQ9"/>
<comment type="subcellular location">
    <subcellularLocation>
        <location evidence="1">Membrane</location>
        <topology evidence="1">Multi-pass membrane protein</topology>
    </subcellularLocation>
</comment>
<dbReference type="Gene3D" id="1.20.1740.10">
    <property type="entry name" value="Amino acid/polyamine transporter I"/>
    <property type="match status" value="1"/>
</dbReference>
<name>H4GJQ9_9LACO</name>
<keyword evidence="4 6" id="KW-1133">Transmembrane helix</keyword>
<feature type="transmembrane region" description="Helical" evidence="6">
    <location>
        <begin position="89"/>
        <end position="110"/>
    </location>
</feature>
<feature type="transmembrane region" description="Helical" evidence="6">
    <location>
        <begin position="309"/>
        <end position="333"/>
    </location>
</feature>
<dbReference type="PIRSF" id="PIRSF006060">
    <property type="entry name" value="AA_transporter"/>
    <property type="match status" value="1"/>
</dbReference>
<feature type="transmembrane region" description="Helical" evidence="6">
    <location>
        <begin position="417"/>
        <end position="438"/>
    </location>
</feature>
<protein>
    <submittedName>
        <fullName evidence="7">APC family amino acid-polyamine-organocation transporter</fullName>
    </submittedName>
</protein>
<accession>H4GJQ9</accession>
<feature type="transmembrane region" description="Helical" evidence="6">
    <location>
        <begin position="364"/>
        <end position="381"/>
    </location>
</feature>
<proteinExistence type="predicted"/>
<evidence type="ECO:0000256" key="4">
    <source>
        <dbReference type="ARBA" id="ARBA00022989"/>
    </source>
</evidence>
<feature type="transmembrane region" description="Helical" evidence="6">
    <location>
        <begin position="156"/>
        <end position="175"/>
    </location>
</feature>
<dbReference type="PATRIC" id="fig|1144300.3.peg.1062"/>
<evidence type="ECO:0000256" key="5">
    <source>
        <dbReference type="ARBA" id="ARBA00023136"/>
    </source>
</evidence>
<evidence type="ECO:0000256" key="6">
    <source>
        <dbReference type="SAM" id="Phobius"/>
    </source>
</evidence>
<organism evidence="7 8">
    <name type="scientific">Limosilactobacillus gastricus PS3</name>
    <dbReference type="NCBI Taxonomy" id="1144300"/>
    <lineage>
        <taxon>Bacteria</taxon>
        <taxon>Bacillati</taxon>
        <taxon>Bacillota</taxon>
        <taxon>Bacilli</taxon>
        <taxon>Lactobacillales</taxon>
        <taxon>Lactobacillaceae</taxon>
        <taxon>Limosilactobacillus</taxon>
    </lineage>
</organism>
<evidence type="ECO:0000256" key="1">
    <source>
        <dbReference type="ARBA" id="ARBA00004141"/>
    </source>
</evidence>
<evidence type="ECO:0000313" key="7">
    <source>
        <dbReference type="EMBL" id="EHS86209.1"/>
    </source>
</evidence>
<comment type="caution">
    <text evidence="7">The sequence shown here is derived from an EMBL/GenBank/DDBJ whole genome shotgun (WGS) entry which is preliminary data.</text>
</comment>